<dbReference type="Proteomes" id="UP000285712">
    <property type="component" value="Unassembled WGS sequence"/>
</dbReference>
<evidence type="ECO:0000313" key="3">
    <source>
        <dbReference type="EMBL" id="RHZ01011.1"/>
    </source>
</evidence>
<evidence type="ECO:0000313" key="5">
    <source>
        <dbReference type="Proteomes" id="UP000265427"/>
    </source>
</evidence>
<dbReference type="EMBL" id="QUTH01004759">
    <property type="protein sequence ID" value="RHZ12317.1"/>
    <property type="molecule type" value="Genomic_DNA"/>
</dbReference>
<dbReference type="EMBL" id="QUTG01000887">
    <property type="protein sequence ID" value="RHZ01011.1"/>
    <property type="molecule type" value="Genomic_DNA"/>
</dbReference>
<feature type="compositionally biased region" description="Acidic residues" evidence="1">
    <location>
        <begin position="93"/>
        <end position="132"/>
    </location>
</feature>
<gene>
    <name evidence="3" type="ORF">DYB35_002398</name>
    <name evidence="2" type="ORF">DYB36_008049</name>
    <name evidence="4" type="ORF">DYB37_010713</name>
</gene>
<dbReference type="Proteomes" id="UP000265427">
    <property type="component" value="Unassembled WGS sequence"/>
</dbReference>
<dbReference type="VEuPathDB" id="FungiDB:H257_15860"/>
<evidence type="ECO:0000313" key="7">
    <source>
        <dbReference type="Proteomes" id="UP000285712"/>
    </source>
</evidence>
<evidence type="ECO:0000313" key="6">
    <source>
        <dbReference type="Proteomes" id="UP000285430"/>
    </source>
</evidence>
<protein>
    <submittedName>
        <fullName evidence="2">Uncharacterized protein</fullName>
    </submittedName>
</protein>
<dbReference type="AlphaFoldDB" id="A0A396ZTZ4"/>
<dbReference type="Gene3D" id="1.10.20.10">
    <property type="entry name" value="Histone, subunit A"/>
    <property type="match status" value="1"/>
</dbReference>
<reference evidence="5 6" key="1">
    <citation type="submission" date="2018-08" db="EMBL/GenBank/DDBJ databases">
        <title>Aphanomyces genome sequencing and annotation.</title>
        <authorList>
            <person name="Minardi D."/>
            <person name="Oidtmann B."/>
            <person name="Van Der Giezen M."/>
            <person name="Studholme D.J."/>
        </authorList>
    </citation>
    <scope>NUCLEOTIDE SEQUENCE [LARGE SCALE GENOMIC DNA]</scope>
    <source>
        <strain evidence="4 6">Da</strain>
        <strain evidence="2 5">Kv</strain>
        <strain evidence="3 7">Sv</strain>
    </source>
</reference>
<dbReference type="InterPro" id="IPR009072">
    <property type="entry name" value="Histone-fold"/>
</dbReference>
<dbReference type="EMBL" id="QUSZ01011597">
    <property type="protein sequence ID" value="RHX96978.1"/>
    <property type="molecule type" value="Genomic_DNA"/>
</dbReference>
<accession>A0A396ZTZ4</accession>
<comment type="caution">
    <text evidence="2">The sequence shown here is derived from an EMBL/GenBank/DDBJ whole genome shotgun (WGS) entry which is preliminary data.</text>
</comment>
<name>A0A396ZTZ4_APHAT</name>
<dbReference type="GO" id="GO:0046982">
    <property type="term" value="F:protein heterodimerization activity"/>
    <property type="evidence" value="ECO:0007669"/>
    <property type="project" value="InterPro"/>
</dbReference>
<feature type="compositionally biased region" description="Polar residues" evidence="1">
    <location>
        <begin position="286"/>
        <end position="300"/>
    </location>
</feature>
<feature type="region of interest" description="Disordered" evidence="1">
    <location>
        <begin position="270"/>
        <end position="300"/>
    </location>
</feature>
<organism evidence="2 5">
    <name type="scientific">Aphanomyces astaci</name>
    <name type="common">Crayfish plague agent</name>
    <dbReference type="NCBI Taxonomy" id="112090"/>
    <lineage>
        <taxon>Eukaryota</taxon>
        <taxon>Sar</taxon>
        <taxon>Stramenopiles</taxon>
        <taxon>Oomycota</taxon>
        <taxon>Saprolegniomycetes</taxon>
        <taxon>Saprolegniales</taxon>
        <taxon>Verrucalvaceae</taxon>
        <taxon>Aphanomyces</taxon>
    </lineage>
</organism>
<evidence type="ECO:0000313" key="2">
    <source>
        <dbReference type="EMBL" id="RHX96978.1"/>
    </source>
</evidence>
<dbReference type="Proteomes" id="UP000285430">
    <property type="component" value="Unassembled WGS sequence"/>
</dbReference>
<evidence type="ECO:0000313" key="4">
    <source>
        <dbReference type="EMBL" id="RHZ12317.1"/>
    </source>
</evidence>
<sequence length="327" mass="36004">MHLSYLCRMLGTRDVQRFMCRAGIQVGTDASMQKVQQAFAEFVRDVQKAAIASMEADRRLTVYAKDIATALSVHPSRIQLYGFDDIVEGEDSIHDSEDENDASDQDDDDICESSDDECSDDEGAVDGEEYFDDSAYGEGEFSDADDSGAHDAEYADEDAMWDTSDDGFVRLDDAQMQVALSREIATPYVVSRNVLLQMWMALTTLPITRPALSALHSAVEHFIGRELVDGKLGSQLLYTVMERLVVQQTDETERLEAEVAECRAALAQSTKKRGRGGGLRQGSGQHNENIPPSSPPVGTNKSAKVVLSIDLDSTTPSKKHRFMNVAM</sequence>
<proteinExistence type="predicted"/>
<feature type="region of interest" description="Disordered" evidence="1">
    <location>
        <begin position="93"/>
        <end position="149"/>
    </location>
</feature>
<evidence type="ECO:0000256" key="1">
    <source>
        <dbReference type="SAM" id="MobiDB-lite"/>
    </source>
</evidence>